<organism evidence="14 16">
    <name type="scientific">Actinia tenebrosa</name>
    <name type="common">Australian red waratah sea anemone</name>
    <dbReference type="NCBI Taxonomy" id="6105"/>
    <lineage>
        <taxon>Eukaryota</taxon>
        <taxon>Metazoa</taxon>
        <taxon>Cnidaria</taxon>
        <taxon>Anthozoa</taxon>
        <taxon>Hexacorallia</taxon>
        <taxon>Actiniaria</taxon>
        <taxon>Actiniidae</taxon>
        <taxon>Actinia</taxon>
    </lineage>
</organism>
<keyword evidence="2" id="KW-1003">Cell membrane</keyword>
<dbReference type="GO" id="GO:0004930">
    <property type="term" value="F:G protein-coupled receptor activity"/>
    <property type="evidence" value="ECO:0007669"/>
    <property type="project" value="UniProtKB-KW"/>
</dbReference>
<evidence type="ECO:0000256" key="1">
    <source>
        <dbReference type="ARBA" id="ARBA00004651"/>
    </source>
</evidence>
<dbReference type="SUPFAM" id="SSF81321">
    <property type="entry name" value="Family A G protein-coupled receptor-like"/>
    <property type="match status" value="1"/>
</dbReference>
<keyword evidence="9 10" id="KW-0807">Transducer</keyword>
<evidence type="ECO:0000256" key="12">
    <source>
        <dbReference type="SAM" id="Phobius"/>
    </source>
</evidence>
<feature type="transmembrane region" description="Helical" evidence="12">
    <location>
        <begin position="165"/>
        <end position="184"/>
    </location>
</feature>
<proteinExistence type="inferred from homology"/>
<evidence type="ECO:0000256" key="5">
    <source>
        <dbReference type="ARBA" id="ARBA00023040"/>
    </source>
</evidence>
<dbReference type="PROSITE" id="PS00237">
    <property type="entry name" value="G_PROTEIN_RECEP_F1_1"/>
    <property type="match status" value="1"/>
</dbReference>
<dbReference type="OrthoDB" id="10071887at2759"/>
<keyword evidence="3 10" id="KW-0812">Transmembrane</keyword>
<evidence type="ECO:0000256" key="3">
    <source>
        <dbReference type="ARBA" id="ARBA00022692"/>
    </source>
</evidence>
<evidence type="ECO:0000256" key="11">
    <source>
        <dbReference type="SAM" id="MobiDB-lite"/>
    </source>
</evidence>
<dbReference type="InterPro" id="IPR000276">
    <property type="entry name" value="GPCR_Rhodpsn"/>
</dbReference>
<feature type="domain" description="G-protein coupled receptors family 1 profile" evidence="13">
    <location>
        <begin position="37"/>
        <end position="279"/>
    </location>
</feature>
<evidence type="ECO:0000313" key="15">
    <source>
        <dbReference type="RefSeq" id="XP_031557274.1"/>
    </source>
</evidence>
<feature type="transmembrane region" description="Helical" evidence="12">
    <location>
        <begin position="95"/>
        <end position="117"/>
    </location>
</feature>
<sequence length="326" mass="37348">MGFEFGVDHCQNIKAPFVLSITSLVVTSLLTIITLPGNLLICIAMMRNPNKELRTTFNYLLLNVAVSDLVIGAVTDPIFVSFHTRESLGYSVTAWYIPLHMSFFIGCTASLLSIAMLAVERSIAVESNYHRKIQKGRVMKMSIAIWIFSVVFPCIYFKIGYFKTAFTFSIFMVVVTSVIVTAFIRIQSKLRRNKVVVEEPNDVNNSRRQIKRKRAAYERRVTNIFKAILVYYGVCNLPAFVFIMITNLCSSCECDVIHWSRDFLQVCILINCCGNQFLYAWRMRCFIRAFKSLVNKSVSTDESNHHHSDHHHSDHHHIGKDEPVNQ</sequence>
<evidence type="ECO:0000256" key="7">
    <source>
        <dbReference type="ARBA" id="ARBA00023170"/>
    </source>
</evidence>
<dbReference type="PROSITE" id="PS50262">
    <property type="entry name" value="G_PROTEIN_RECEP_F1_2"/>
    <property type="match status" value="1"/>
</dbReference>
<evidence type="ECO:0000256" key="10">
    <source>
        <dbReference type="RuleBase" id="RU000688"/>
    </source>
</evidence>
<keyword evidence="14" id="KW-1185">Reference proteome</keyword>
<dbReference type="Pfam" id="PF00001">
    <property type="entry name" value="7tm_1"/>
    <property type="match status" value="1"/>
</dbReference>
<evidence type="ECO:0000313" key="14">
    <source>
        <dbReference type="Proteomes" id="UP000515163"/>
    </source>
</evidence>
<evidence type="ECO:0000256" key="9">
    <source>
        <dbReference type="ARBA" id="ARBA00023224"/>
    </source>
</evidence>
<dbReference type="RefSeq" id="XP_031557274.1">
    <property type="nucleotide sequence ID" value="XM_031701414.1"/>
</dbReference>
<evidence type="ECO:0000259" key="13">
    <source>
        <dbReference type="PROSITE" id="PS50262"/>
    </source>
</evidence>
<evidence type="ECO:0000256" key="8">
    <source>
        <dbReference type="ARBA" id="ARBA00023180"/>
    </source>
</evidence>
<dbReference type="GO" id="GO:0005886">
    <property type="term" value="C:plasma membrane"/>
    <property type="evidence" value="ECO:0007669"/>
    <property type="project" value="UniProtKB-SubCell"/>
</dbReference>
<evidence type="ECO:0000256" key="6">
    <source>
        <dbReference type="ARBA" id="ARBA00023136"/>
    </source>
</evidence>
<comment type="subcellular location">
    <subcellularLocation>
        <location evidence="1">Cell membrane</location>
        <topology evidence="1">Multi-pass membrane protein</topology>
    </subcellularLocation>
</comment>
<dbReference type="RefSeq" id="XP_031557275.1">
    <property type="nucleotide sequence ID" value="XM_031701415.1"/>
</dbReference>
<keyword evidence="4 12" id="KW-1133">Transmembrane helix</keyword>
<dbReference type="Gene3D" id="1.20.1070.10">
    <property type="entry name" value="Rhodopsin 7-helix transmembrane proteins"/>
    <property type="match status" value="1"/>
</dbReference>
<feature type="transmembrane region" description="Helical" evidence="12">
    <location>
        <begin position="221"/>
        <end position="243"/>
    </location>
</feature>
<gene>
    <name evidence="15 16" type="primary">LOC116293918</name>
</gene>
<dbReference type="PRINTS" id="PR00237">
    <property type="entry name" value="GPCRRHODOPSN"/>
</dbReference>
<protein>
    <submittedName>
        <fullName evidence="15 16">Neuromedin-U receptor 1-like</fullName>
    </submittedName>
</protein>
<dbReference type="PANTHER" id="PTHR24246">
    <property type="entry name" value="OLFACTORY RECEPTOR AND ADENOSINE RECEPTOR"/>
    <property type="match status" value="1"/>
</dbReference>
<name>A0A6P8HX84_ACTTE</name>
<feature type="region of interest" description="Disordered" evidence="11">
    <location>
        <begin position="301"/>
        <end position="326"/>
    </location>
</feature>
<feature type="transmembrane region" description="Helical" evidence="12">
    <location>
        <begin position="138"/>
        <end position="159"/>
    </location>
</feature>
<feature type="transmembrane region" description="Helical" evidence="12">
    <location>
        <begin position="20"/>
        <end position="45"/>
    </location>
</feature>
<accession>A0A6P8HX84</accession>
<keyword evidence="5 10" id="KW-0297">G-protein coupled receptor</keyword>
<feature type="compositionally biased region" description="Basic residues" evidence="11">
    <location>
        <begin position="307"/>
        <end position="318"/>
    </location>
</feature>
<dbReference type="Proteomes" id="UP000515163">
    <property type="component" value="Unplaced"/>
</dbReference>
<feature type="transmembrane region" description="Helical" evidence="12">
    <location>
        <begin position="263"/>
        <end position="281"/>
    </location>
</feature>
<evidence type="ECO:0000313" key="16">
    <source>
        <dbReference type="RefSeq" id="XP_031557275.1"/>
    </source>
</evidence>
<feature type="transmembrane region" description="Helical" evidence="12">
    <location>
        <begin position="57"/>
        <end position="75"/>
    </location>
</feature>
<keyword evidence="7 10" id="KW-0675">Receptor</keyword>
<reference evidence="15 16" key="1">
    <citation type="submission" date="2025-04" db="UniProtKB">
        <authorList>
            <consortium name="RefSeq"/>
        </authorList>
    </citation>
    <scope>IDENTIFICATION</scope>
    <source>
        <tissue evidence="15 16">Tentacle</tissue>
    </source>
</reference>
<dbReference type="InterPro" id="IPR017452">
    <property type="entry name" value="GPCR_Rhodpsn_7TM"/>
</dbReference>
<dbReference type="AlphaFoldDB" id="A0A6P8HX84"/>
<comment type="similarity">
    <text evidence="10">Belongs to the G-protein coupled receptor 1 family.</text>
</comment>
<dbReference type="CDD" id="cd00637">
    <property type="entry name" value="7tm_classA_rhodopsin-like"/>
    <property type="match status" value="1"/>
</dbReference>
<dbReference type="GeneID" id="116293918"/>
<keyword evidence="8" id="KW-0325">Glycoprotein</keyword>
<evidence type="ECO:0000256" key="4">
    <source>
        <dbReference type="ARBA" id="ARBA00022989"/>
    </source>
</evidence>
<dbReference type="PANTHER" id="PTHR24246:SF27">
    <property type="entry name" value="ADENOSINE RECEPTOR, ISOFORM A"/>
    <property type="match status" value="1"/>
</dbReference>
<evidence type="ECO:0000256" key="2">
    <source>
        <dbReference type="ARBA" id="ARBA00022475"/>
    </source>
</evidence>
<keyword evidence="6 12" id="KW-0472">Membrane</keyword>
<dbReference type="KEGG" id="aten:116293918"/>